<dbReference type="PROSITE" id="PS50802">
    <property type="entry name" value="OTU"/>
    <property type="match status" value="1"/>
</dbReference>
<reference evidence="3" key="1">
    <citation type="submission" date="2021-02" db="EMBL/GenBank/DDBJ databases">
        <authorList>
            <person name="Dougan E. K."/>
            <person name="Rhodes N."/>
            <person name="Thang M."/>
            <person name="Chan C."/>
        </authorList>
    </citation>
    <scope>NUCLEOTIDE SEQUENCE</scope>
</reference>
<evidence type="ECO:0000259" key="2">
    <source>
        <dbReference type="PROSITE" id="PS50802"/>
    </source>
</evidence>
<feature type="non-terminal residue" evidence="3">
    <location>
        <position position="1"/>
    </location>
</feature>
<dbReference type="InterPro" id="IPR038765">
    <property type="entry name" value="Papain-like_cys_pep_sf"/>
</dbReference>
<organism evidence="3 4">
    <name type="scientific">Symbiodinium necroappetens</name>
    <dbReference type="NCBI Taxonomy" id="1628268"/>
    <lineage>
        <taxon>Eukaryota</taxon>
        <taxon>Sar</taxon>
        <taxon>Alveolata</taxon>
        <taxon>Dinophyceae</taxon>
        <taxon>Suessiales</taxon>
        <taxon>Symbiodiniaceae</taxon>
        <taxon>Symbiodinium</taxon>
    </lineage>
</organism>
<dbReference type="EMBL" id="CAJNJA010025971">
    <property type="protein sequence ID" value="CAE7552453.1"/>
    <property type="molecule type" value="Genomic_DNA"/>
</dbReference>
<sequence>SAKWDSGAEWGRFHAVSRALEVLHDRKVSAAQARAETVAHLRRYPEAYVEFWDRVDDRGQGVENWVDYLVRMAVADAWAGHLALVACAKTLRICLLILPEDASRVTCCFGNPAHPPVALFHTRNHYDLLLPSEGTVYPSVIMDIAKVLRLVLDEAGDEISHPGDLNHGGDIDVPGDRAQGSGRGQKDQPRSIQDFFTQSVDGASVASAQGLTAEKAQANQIDPQRRDPAVQLRLEGSPKPDGCDEGGLTDAEGLPPPPAPAPQVRLGSRGRVLKGRRKAADCWRCEWCDFVADGKWYAKRFNHVRAWHPEHLHLFSQRVLPVFRLPGPTDTVLWPCPCCNLALLEQQPPISKDTALKARLRHQREHHPGASKKSFLLPTTRDNAPKATRAVLAAGVAPRLLQRRTGEYGDHKVVFFRIPWLGSAVKKARATRLVHFCTACAQYGDTPKRLRALRCAPSPGSAGRSKFIAKLRAALEEEHSPELLAAVKRLLKLLTAATDRQTRRVTGKRCPPPALRKHEVCVRCVRRHVRGGGDVSLSRPSPLMMSLGPLASIRIPSPRPLCPSGLTTLLFRPRLRFSLLVRRPRPLACVFVLLMTVVADRLRLGTLNVATLAGRVATVVALCVSLGLDLLALQETRVPVHSRASVEAAFAKAGWHCVLGPHAEAIDGKPQYGTAIISRVPVVQFALPETLVLKGRGCGVRVHRVRTQGSWRYADEVVLGGCVMPPTRRDKHGLPTGRCVDFALSTVGLPALARQQTRGPADHDLIAYDFGIDRDLRAVLRAPFRLPLVDSVEPVSSDSWRVSWAPRDSEFSSALQTGDLDLAWSLLSDAAETLLLDPVRSSGGTARRSQVLRPRPVALSSTKAPTVQSHKERCLPRLARRATELLRFPDSHDAPVLRRKLCVSASSLGLSFQGNLPRLVEDALSAAASLEASSVAFRVASWHKALQPNPKRMRQWIRRVPAADPRPPGGDPVHPLDIAAQEHDRWRRQWTREPAHSADETWHWCLAQGPPAAAWTQDDLYPTAEALLACMRASARRAPGLDGWAPSQLSRLPLDFYELLARLWAACLSEASLQRAWCQVRVALLPKPDGGRRPLAVASALWRVLATVVVRKLRSWTLSWVPAELLGSADVQRCFDSVSFDQAFEAFYSRQERHVAWQGVYHHSPAAEPRASLAVYLDDRTVRRVGRQASQVVVAAARAGTTFDDCRGPWLRPEKLGSIATTARERAAQQAEALVVGTVKTQFVLLGVPYTFGTTCLPDTTALTASVQRCCEGVALAAASPACRELVLPLFARAGSGTHCKQTHVDTWTRAVALAQGVIRLVPGCRWGTWQTSPSLAWATVRQEWLRCSLPAAYRLGSDTITPRWVALQRKWGWTSAPDGSWITGLGVLRPGWDGLGCLRRVADYAFLQQVWSLDPKSSEHDLALSLPAFGPARRFVEGQDRRVLRTATACVADARLLSRLLPCARCERALLLRLLPLPLPRSLPRYAEGRVLCASDGGAFLRPQLEWWQRAAWAVAFEGNKSRTVFGGLVAGMDQSPHAAERAGLWQFLRHLHHADVPATLYLDNFSLVLRLRRGLSLGIWSGSNPAFWQAVSRTIRRDLVVAWVPSHGKQARWQALEPRQTALVRALNAAADARCSSTLLQLRPDWDAAVARFEQAEAWSARALSAQQGVCDRFHELLRQCMSEWKLRQG</sequence>
<evidence type="ECO:0000313" key="3">
    <source>
        <dbReference type="EMBL" id="CAE7552453.1"/>
    </source>
</evidence>
<accession>A0A812U113</accession>
<dbReference type="Proteomes" id="UP000601435">
    <property type="component" value="Unassembled WGS sequence"/>
</dbReference>
<protein>
    <recommendedName>
        <fullName evidence="2">OTU domain-containing protein</fullName>
    </recommendedName>
</protein>
<dbReference type="InterPro" id="IPR003323">
    <property type="entry name" value="OTU_dom"/>
</dbReference>
<feature type="region of interest" description="Disordered" evidence="1">
    <location>
        <begin position="161"/>
        <end position="191"/>
    </location>
</feature>
<dbReference type="CDD" id="cd22744">
    <property type="entry name" value="OTU"/>
    <property type="match status" value="1"/>
</dbReference>
<gene>
    <name evidence="3" type="ORF">SNEC2469_LOCUS15923</name>
</gene>
<dbReference type="InterPro" id="IPR036691">
    <property type="entry name" value="Endo/exonu/phosph_ase_sf"/>
</dbReference>
<feature type="domain" description="OTU" evidence="2">
    <location>
        <begin position="23"/>
        <end position="132"/>
    </location>
</feature>
<dbReference type="OrthoDB" id="445637at2759"/>
<dbReference type="SUPFAM" id="SSF56219">
    <property type="entry name" value="DNase I-like"/>
    <property type="match status" value="1"/>
</dbReference>
<proteinExistence type="predicted"/>
<feature type="non-terminal residue" evidence="3">
    <location>
        <position position="1692"/>
    </location>
</feature>
<dbReference type="SUPFAM" id="SSF54001">
    <property type="entry name" value="Cysteine proteinases"/>
    <property type="match status" value="1"/>
</dbReference>
<comment type="caution">
    <text evidence="3">The sequence shown here is derived from an EMBL/GenBank/DDBJ whole genome shotgun (WGS) entry which is preliminary data.</text>
</comment>
<evidence type="ECO:0000256" key="1">
    <source>
        <dbReference type="SAM" id="MobiDB-lite"/>
    </source>
</evidence>
<dbReference type="Gene3D" id="3.90.70.80">
    <property type="match status" value="1"/>
</dbReference>
<feature type="region of interest" description="Disordered" evidence="1">
    <location>
        <begin position="233"/>
        <end position="265"/>
    </location>
</feature>
<evidence type="ECO:0000313" key="4">
    <source>
        <dbReference type="Proteomes" id="UP000601435"/>
    </source>
</evidence>
<keyword evidence="4" id="KW-1185">Reference proteome</keyword>
<dbReference type="Gene3D" id="3.60.10.10">
    <property type="entry name" value="Endonuclease/exonuclease/phosphatase"/>
    <property type="match status" value="1"/>
</dbReference>
<name>A0A812U113_9DINO</name>